<evidence type="ECO:0000313" key="3">
    <source>
        <dbReference type="Proteomes" id="UP000317572"/>
    </source>
</evidence>
<dbReference type="EMBL" id="CP033893">
    <property type="protein sequence ID" value="QDL35167.1"/>
    <property type="molecule type" value="Genomic_DNA"/>
</dbReference>
<organism evidence="1 3">
    <name type="scientific">Serratia liquefaciens</name>
    <dbReference type="NCBI Taxonomy" id="614"/>
    <lineage>
        <taxon>Bacteria</taxon>
        <taxon>Pseudomonadati</taxon>
        <taxon>Pseudomonadota</taxon>
        <taxon>Gammaproteobacteria</taxon>
        <taxon>Enterobacterales</taxon>
        <taxon>Yersiniaceae</taxon>
        <taxon>Serratia</taxon>
    </lineage>
</organism>
<proteinExistence type="predicted"/>
<dbReference type="Proteomes" id="UP000317572">
    <property type="component" value="Chromosome"/>
</dbReference>
<reference evidence="1 3" key="1">
    <citation type="submission" date="2018-11" db="EMBL/GenBank/DDBJ databases">
        <title>The first complete genome of Serratia liquefaciens isolated from metalophyte plant revel distinctness adaptive mechanisms in an extreme habitat.</title>
        <authorList>
            <person name="Caneschi W.L."/>
            <person name="Sanchez A.B."/>
            <person name="Felestrino E.B."/>
            <person name="Assis R.A.B."/>
            <person name="Lemes C.G.C."/>
            <person name="Cordeiro I.F."/>
            <person name="Fonseca N.P."/>
            <person name="Villa M."/>
            <person name="Vieira I.T."/>
            <person name="Moraes L.A."/>
            <person name="Kamino L.H.Y."/>
            <person name="do Carmo F."/>
            <person name="Garcia C.M."/>
            <person name="Almeida N.F."/>
            <person name="Silva R.S."/>
            <person name="Ferro J.A."/>
            <person name="Ferro M.I.T."/>
            <person name="Varani A.M."/>
            <person name="Ferreira R.M."/>
            <person name="dos Santos V.L."/>
            <person name="Silva U.C."/>
            <person name="Setubal J.C."/>
            <person name="Moreira L.M."/>
        </authorList>
    </citation>
    <scope>NUCLEOTIDE SEQUENCE [LARGE SCALE GENOMIC DNA]</scope>
    <source>
        <strain evidence="1 3">FG3</strain>
    </source>
</reference>
<accession>A0A515CR15</accession>
<dbReference type="AlphaFoldDB" id="A0A515CR15"/>
<protein>
    <submittedName>
        <fullName evidence="1">Uncharacterized protein</fullName>
    </submittedName>
</protein>
<evidence type="ECO:0000313" key="2">
    <source>
        <dbReference type="EMBL" id="QDL35167.1"/>
    </source>
</evidence>
<name>A0A515CR15_SERLI</name>
<dbReference type="EMBL" id="CP033893">
    <property type="protein sequence ID" value="QDL30614.1"/>
    <property type="molecule type" value="Genomic_DNA"/>
</dbReference>
<evidence type="ECO:0000313" key="1">
    <source>
        <dbReference type="EMBL" id="QDL30614.1"/>
    </source>
</evidence>
<dbReference type="RefSeq" id="WP_060706390.1">
    <property type="nucleotide sequence ID" value="NZ_CP033893.1"/>
</dbReference>
<gene>
    <name evidence="1" type="ORF">EGO53_01870</name>
    <name evidence="2" type="ORF">EGO53_26830</name>
</gene>
<sequence length="76" mass="8280">MKNTLADLVNHQFMMLETLTDPGLKGEALQEEIARAKGVADVVGTMIQTYRVALDAQKAVYDGYAGRVPKVLGIDE</sequence>